<protein>
    <submittedName>
        <fullName evidence="2">CelD/BcsL family acetyltransferase involved in cellulose biosynthesis</fullName>
    </submittedName>
</protein>
<organism evidence="2 3">
    <name type="scientific">Chelatococcus caeni</name>
    <dbReference type="NCBI Taxonomy" id="1348468"/>
    <lineage>
        <taxon>Bacteria</taxon>
        <taxon>Pseudomonadati</taxon>
        <taxon>Pseudomonadota</taxon>
        <taxon>Alphaproteobacteria</taxon>
        <taxon>Hyphomicrobiales</taxon>
        <taxon>Chelatococcaceae</taxon>
        <taxon>Chelatococcus</taxon>
    </lineage>
</organism>
<keyword evidence="3" id="KW-1185">Reference proteome</keyword>
<sequence length="368" mass="40699">MTITSAVADTAVAARAAQRLQGLHVQTMQSEEAVAAVGDAWKRLQLAHGKVPFTDPALIEAWWRLRGRKNGYRLHVTTVTRDGNLVAVAPLAVCRRNGVRVLRWAGGELFDYCDVLTADDSLNAFLWDSVRRGGGYDIALIKTVHRATPTHRSLCAIGRNIRSNTIYAVQTCGALSGGAPEDRGPLPDIAKHIRRLEKVEKKQNIEFEVDTDLAPADVLAALLQQKTNWTTQRGEKGLFNDPEEAAGVVHALAAALRQMGILHLSWLRCGDQIISVHLGCVFGGKLYYYMPSYDAAWSKYSPGRHLMIRLIDWASSNGLKEMDLLRGDEGYKAQMANMQYGVDDFSFAGSIFGKTIIYFANLLLSNRR</sequence>
<reference evidence="2 3" key="1">
    <citation type="submission" date="2020-08" db="EMBL/GenBank/DDBJ databases">
        <title>Genomic Encyclopedia of Type Strains, Phase IV (KMG-IV): sequencing the most valuable type-strain genomes for metagenomic binning, comparative biology and taxonomic classification.</title>
        <authorList>
            <person name="Goeker M."/>
        </authorList>
    </citation>
    <scope>NUCLEOTIDE SEQUENCE [LARGE SCALE GENOMIC DNA]</scope>
    <source>
        <strain evidence="2 3">DSM 103737</strain>
    </source>
</reference>
<dbReference type="RefSeq" id="WP_019402613.1">
    <property type="nucleotide sequence ID" value="NZ_JACIEN010000005.1"/>
</dbReference>
<evidence type="ECO:0000313" key="2">
    <source>
        <dbReference type="EMBL" id="MBB4018916.1"/>
    </source>
</evidence>
<dbReference type="AlphaFoldDB" id="A0A840C7P3"/>
<gene>
    <name evidence="2" type="ORF">GGR16_003963</name>
</gene>
<feature type="domain" description="BioF2-like acetyltransferase" evidence="1">
    <location>
        <begin position="194"/>
        <end position="332"/>
    </location>
</feature>
<dbReference type="SUPFAM" id="SSF55729">
    <property type="entry name" value="Acyl-CoA N-acyltransferases (Nat)"/>
    <property type="match status" value="1"/>
</dbReference>
<dbReference type="EMBL" id="JACIEN010000005">
    <property type="protein sequence ID" value="MBB4018916.1"/>
    <property type="molecule type" value="Genomic_DNA"/>
</dbReference>
<proteinExistence type="predicted"/>
<evidence type="ECO:0000313" key="3">
    <source>
        <dbReference type="Proteomes" id="UP000577362"/>
    </source>
</evidence>
<keyword evidence="2" id="KW-0808">Transferase</keyword>
<name>A0A840C7P3_9HYPH</name>
<dbReference type="GO" id="GO:0016740">
    <property type="term" value="F:transferase activity"/>
    <property type="evidence" value="ECO:0007669"/>
    <property type="project" value="UniProtKB-KW"/>
</dbReference>
<evidence type="ECO:0000259" key="1">
    <source>
        <dbReference type="Pfam" id="PF13480"/>
    </source>
</evidence>
<dbReference type="Pfam" id="PF13480">
    <property type="entry name" value="Acetyltransf_6"/>
    <property type="match status" value="1"/>
</dbReference>
<dbReference type="Proteomes" id="UP000577362">
    <property type="component" value="Unassembled WGS sequence"/>
</dbReference>
<comment type="caution">
    <text evidence="2">The sequence shown here is derived from an EMBL/GenBank/DDBJ whole genome shotgun (WGS) entry which is preliminary data.</text>
</comment>
<dbReference type="InterPro" id="IPR038740">
    <property type="entry name" value="BioF2-like_GNAT_dom"/>
</dbReference>
<dbReference type="InterPro" id="IPR016181">
    <property type="entry name" value="Acyl_CoA_acyltransferase"/>
</dbReference>
<accession>A0A840C7P3</accession>
<dbReference type="Gene3D" id="3.40.630.30">
    <property type="match status" value="1"/>
</dbReference>